<name>A0A076F798_9BACT</name>
<dbReference type="InterPro" id="IPR036909">
    <property type="entry name" value="Cyt_c-like_dom_sf"/>
</dbReference>
<dbReference type="GO" id="GO:0020037">
    <property type="term" value="F:heme binding"/>
    <property type="evidence" value="ECO:0007669"/>
    <property type="project" value="InterPro"/>
</dbReference>
<organism evidence="2 3">
    <name type="scientific">Campylobacter iguaniorum</name>
    <dbReference type="NCBI Taxonomy" id="1244531"/>
    <lineage>
        <taxon>Bacteria</taxon>
        <taxon>Pseudomonadati</taxon>
        <taxon>Campylobacterota</taxon>
        <taxon>Epsilonproteobacteria</taxon>
        <taxon>Campylobacterales</taxon>
        <taxon>Campylobacteraceae</taxon>
        <taxon>Campylobacter</taxon>
    </lineage>
</organism>
<evidence type="ECO:0000313" key="3">
    <source>
        <dbReference type="Proteomes" id="UP000028486"/>
    </source>
</evidence>
<dbReference type="RefSeq" id="WP_038452445.1">
    <property type="nucleotide sequence ID" value="NZ_CP009043.1"/>
</dbReference>
<dbReference type="HOGENOM" id="CLU_099826_0_0_7"/>
<keyword evidence="3" id="KW-1185">Reference proteome</keyword>
<evidence type="ECO:0000313" key="2">
    <source>
        <dbReference type="EMBL" id="AII13896.1"/>
    </source>
</evidence>
<dbReference type="EMBL" id="CP009043">
    <property type="protein sequence ID" value="AII13896.1"/>
    <property type="molecule type" value="Genomic_DNA"/>
</dbReference>
<protein>
    <submittedName>
        <fullName evidence="2">Molybdopterin-containing oxidoreductase II, DMSO/TMAO/BSO reductase family, monoheme c-type cytochrome</fullName>
    </submittedName>
</protein>
<dbReference type="STRING" id="1244531.CIG2463D_0016"/>
<dbReference type="SUPFAM" id="SSF46626">
    <property type="entry name" value="Cytochrome c"/>
    <property type="match status" value="1"/>
</dbReference>
<sequence length="191" mass="21415">MKKFVLASLLVASSLIASQYATTVKPVYLDANSKSVAGKLLPTNAIDVLEEKNGMVKFSIKGYQNPAVSNVIYYSDGQRIISLAFAKTKAPKFELIKKGENGSWDEVKVEAYTTSGDFTSDLNTLFETSKKQYQENCSVCHALHKESQYTANQWPSLLKSMISRTPIDKKDEWTIIEYLQKHAKDTTKESK</sequence>
<reference evidence="3" key="1">
    <citation type="journal article" date="2014" name="Genome Announc.">
        <title>Complete Genome Sequence of Campylobacter iguaniorum Strain 1485ET, Isolated from a Bearded Dragon (Pogona vitticeps).</title>
        <authorList>
            <person name="Gilbert M.J."/>
            <person name="Miller W.G."/>
            <person name="Yee E."/>
            <person name="Kik M."/>
            <person name="Wagenaar J.A."/>
            <person name="Duim B."/>
        </authorList>
    </citation>
    <scope>NUCLEOTIDE SEQUENCE [LARGE SCALE GENOMIC DNA]</scope>
    <source>
        <strain evidence="3">1485E</strain>
    </source>
</reference>
<dbReference type="KEGG" id="caj:CIG1485E_0016"/>
<evidence type="ECO:0000256" key="1">
    <source>
        <dbReference type="SAM" id="SignalP"/>
    </source>
</evidence>
<proteinExistence type="predicted"/>
<dbReference type="Proteomes" id="UP000028486">
    <property type="component" value="Chromosome"/>
</dbReference>
<dbReference type="AlphaFoldDB" id="A0A076F798"/>
<feature type="signal peptide" evidence="1">
    <location>
        <begin position="1"/>
        <end position="17"/>
    </location>
</feature>
<dbReference type="Gene3D" id="1.10.760.10">
    <property type="entry name" value="Cytochrome c-like domain"/>
    <property type="match status" value="1"/>
</dbReference>
<keyword evidence="1" id="KW-0732">Signal</keyword>
<dbReference type="GO" id="GO:0009055">
    <property type="term" value="F:electron transfer activity"/>
    <property type="evidence" value="ECO:0007669"/>
    <property type="project" value="InterPro"/>
</dbReference>
<gene>
    <name evidence="2" type="ORF">CIG1485E_0016</name>
</gene>
<dbReference type="OrthoDB" id="196859at2"/>
<feature type="chain" id="PRO_5001711598" evidence="1">
    <location>
        <begin position="18"/>
        <end position="191"/>
    </location>
</feature>
<accession>A0A076F798</accession>
<dbReference type="eggNOG" id="COG3005">
    <property type="taxonomic scope" value="Bacteria"/>
</dbReference>